<dbReference type="EMBL" id="CAKKNE010000004">
    <property type="protein sequence ID" value="CAH0372944.1"/>
    <property type="molecule type" value="Genomic_DNA"/>
</dbReference>
<gene>
    <name evidence="3" type="ORF">PECAL_4P01050</name>
</gene>
<dbReference type="AlphaFoldDB" id="A0A8J2STT4"/>
<comment type="caution">
    <text evidence="3">The sequence shown here is derived from an EMBL/GenBank/DDBJ whole genome shotgun (WGS) entry which is preliminary data.</text>
</comment>
<dbReference type="OrthoDB" id="41211at2759"/>
<keyword evidence="2" id="KW-0812">Transmembrane</keyword>
<feature type="region of interest" description="Disordered" evidence="1">
    <location>
        <begin position="452"/>
        <end position="479"/>
    </location>
</feature>
<proteinExistence type="predicted"/>
<dbReference type="InterPro" id="IPR021134">
    <property type="entry name" value="Bestrophin-like"/>
</dbReference>
<evidence type="ECO:0000313" key="4">
    <source>
        <dbReference type="Proteomes" id="UP000789595"/>
    </source>
</evidence>
<keyword evidence="4" id="KW-1185">Reference proteome</keyword>
<protein>
    <submittedName>
        <fullName evidence="3">Uncharacterized protein</fullName>
    </submittedName>
</protein>
<sequence length="479" mass="54159">MAAAASDDVALAVDAPRQCVTPAAAAPQPEAAFDNSFFTAGCEKVRERNAHKSTFGLRQLMYAPDDRHDVAVLNIADLERLDERRDRIRHRGIERRCTWWCTLQGTVVTDVLRSPFFFASFGVYAATLWVFDKPEKEHNGLYATVLTVLGAFLSFASIFLNSETYQRFRASYLASVKCQGCIFNATTCARASMRDVAARTVSRFICGAYIMAFAGLRDSHYDADEVLHPFLQKYGLLTEEEWEALRKRGGFAGTGDRYRELISWTLKVVNEERDAGRCHGNDAWRLCSDILMLRGKLAVGYDLLGQPVPFVYVHLVRLLTICYLPVFAFVLARLGSRTPVWKSKTLRRVRPESPRRPPRQRCMHPSHWLISTQAHARGDRPGLRRHRHRMPVLLGHQHGLHQTGGPVRARPGRFAHPVALQADARSFHGVHDRFHDVAAASTLHHAHAIDARLPRRRVQVDPHGRAPRRHAREPPGRPP</sequence>
<evidence type="ECO:0000313" key="3">
    <source>
        <dbReference type="EMBL" id="CAH0372944.1"/>
    </source>
</evidence>
<reference evidence="3" key="1">
    <citation type="submission" date="2021-11" db="EMBL/GenBank/DDBJ databases">
        <authorList>
            <consortium name="Genoscope - CEA"/>
            <person name="William W."/>
        </authorList>
    </citation>
    <scope>NUCLEOTIDE SEQUENCE</scope>
</reference>
<feature type="transmembrane region" description="Helical" evidence="2">
    <location>
        <begin position="111"/>
        <end position="131"/>
    </location>
</feature>
<dbReference type="Pfam" id="PF01062">
    <property type="entry name" value="Bestrophin"/>
    <property type="match status" value="1"/>
</dbReference>
<feature type="transmembrane region" description="Helical" evidence="2">
    <location>
        <begin position="311"/>
        <end position="334"/>
    </location>
</feature>
<name>A0A8J2STT4_9STRA</name>
<evidence type="ECO:0000256" key="1">
    <source>
        <dbReference type="SAM" id="MobiDB-lite"/>
    </source>
</evidence>
<dbReference type="GO" id="GO:0005254">
    <property type="term" value="F:chloride channel activity"/>
    <property type="evidence" value="ECO:0007669"/>
    <property type="project" value="InterPro"/>
</dbReference>
<keyword evidence="2" id="KW-1133">Transmembrane helix</keyword>
<keyword evidence="2" id="KW-0472">Membrane</keyword>
<feature type="compositionally biased region" description="Basic and acidic residues" evidence="1">
    <location>
        <begin position="452"/>
        <end position="464"/>
    </location>
</feature>
<organism evidence="3 4">
    <name type="scientific">Pelagomonas calceolata</name>
    <dbReference type="NCBI Taxonomy" id="35677"/>
    <lineage>
        <taxon>Eukaryota</taxon>
        <taxon>Sar</taxon>
        <taxon>Stramenopiles</taxon>
        <taxon>Ochrophyta</taxon>
        <taxon>Pelagophyceae</taxon>
        <taxon>Pelagomonadales</taxon>
        <taxon>Pelagomonadaceae</taxon>
        <taxon>Pelagomonas</taxon>
    </lineage>
</organism>
<accession>A0A8J2STT4</accession>
<evidence type="ECO:0000256" key="2">
    <source>
        <dbReference type="SAM" id="Phobius"/>
    </source>
</evidence>
<feature type="transmembrane region" description="Helical" evidence="2">
    <location>
        <begin position="140"/>
        <end position="160"/>
    </location>
</feature>
<dbReference type="Proteomes" id="UP000789595">
    <property type="component" value="Unassembled WGS sequence"/>
</dbReference>
<dbReference type="GO" id="GO:0016020">
    <property type="term" value="C:membrane"/>
    <property type="evidence" value="ECO:0007669"/>
    <property type="project" value="UniProtKB-SubCell"/>
</dbReference>